<dbReference type="GO" id="GO:0055085">
    <property type="term" value="P:transmembrane transport"/>
    <property type="evidence" value="ECO:0007669"/>
    <property type="project" value="InterPro"/>
</dbReference>
<dbReference type="GO" id="GO:0046872">
    <property type="term" value="F:metal ion binding"/>
    <property type="evidence" value="ECO:0007669"/>
    <property type="project" value="UniProtKB-KW"/>
</dbReference>
<keyword evidence="3" id="KW-0479">Metal-binding</keyword>
<evidence type="ECO:0000256" key="2">
    <source>
        <dbReference type="PIRSR" id="PIRSR039026-1"/>
    </source>
</evidence>
<accession>A0A2P6M9A1</accession>
<dbReference type="PANTHER" id="PTHR33376:SF5">
    <property type="entry name" value="EXTRACYTOPLASMIC SOLUTE RECEPTOR PROTEIN"/>
    <property type="match status" value="1"/>
</dbReference>
<comment type="caution">
    <text evidence="5">The sequence shown here is derived from an EMBL/GenBank/DDBJ whole genome shotgun (WGS) entry which is preliminary data.</text>
</comment>
<dbReference type="InterPro" id="IPR038404">
    <property type="entry name" value="TRAP_DctP_sf"/>
</dbReference>
<feature type="binding site" evidence="3">
    <location>
        <position position="221"/>
    </location>
    <ligand>
        <name>substrate</name>
    </ligand>
</feature>
<feature type="binding site" evidence="2">
    <location>
        <position position="184"/>
    </location>
    <ligand>
        <name>substrate</name>
    </ligand>
</feature>
<feature type="signal peptide" evidence="4">
    <location>
        <begin position="1"/>
        <end position="20"/>
    </location>
</feature>
<evidence type="ECO:0000256" key="4">
    <source>
        <dbReference type="SAM" id="SignalP"/>
    </source>
</evidence>
<organism evidence="5 6">
    <name type="scientific">Arenimonas caeni</name>
    <dbReference type="NCBI Taxonomy" id="2058085"/>
    <lineage>
        <taxon>Bacteria</taxon>
        <taxon>Pseudomonadati</taxon>
        <taxon>Pseudomonadota</taxon>
        <taxon>Gammaproteobacteria</taxon>
        <taxon>Lysobacterales</taxon>
        <taxon>Lysobacteraceae</taxon>
        <taxon>Arenimonas</taxon>
    </lineage>
</organism>
<dbReference type="InterPro" id="IPR006311">
    <property type="entry name" value="TAT_signal"/>
</dbReference>
<dbReference type="GO" id="GO:0031317">
    <property type="term" value="C:tripartite ATP-independent periplasmic transporter complex"/>
    <property type="evidence" value="ECO:0007669"/>
    <property type="project" value="InterPro"/>
</dbReference>
<feature type="chain" id="PRO_5015171857" evidence="4">
    <location>
        <begin position="21"/>
        <end position="365"/>
    </location>
</feature>
<feature type="binding site" evidence="3">
    <location>
        <position position="247"/>
    </location>
    <ligand>
        <name>substrate</name>
    </ligand>
</feature>
<dbReference type="NCBIfam" id="NF037995">
    <property type="entry name" value="TRAP_S1"/>
    <property type="match status" value="1"/>
</dbReference>
<dbReference type="EMBL" id="PVLF01000007">
    <property type="protein sequence ID" value="PRH82576.1"/>
    <property type="molecule type" value="Genomic_DNA"/>
</dbReference>
<dbReference type="OrthoDB" id="9771186at2"/>
<dbReference type="InterPro" id="IPR026289">
    <property type="entry name" value="SBP_TakP-like"/>
</dbReference>
<protein>
    <submittedName>
        <fullName evidence="5">ABC transporter substrate-binding protein</fullName>
    </submittedName>
</protein>
<dbReference type="PIRSF" id="PIRSF039026">
    <property type="entry name" value="SiaP"/>
    <property type="match status" value="1"/>
</dbReference>
<feature type="binding site" evidence="3">
    <location>
        <position position="222"/>
    </location>
    <ligand>
        <name>Na(+)</name>
        <dbReference type="ChEBI" id="CHEBI:29101"/>
    </ligand>
</feature>
<evidence type="ECO:0000313" key="5">
    <source>
        <dbReference type="EMBL" id="PRH82576.1"/>
    </source>
</evidence>
<evidence type="ECO:0000313" key="6">
    <source>
        <dbReference type="Proteomes" id="UP000241736"/>
    </source>
</evidence>
<evidence type="ECO:0000256" key="3">
    <source>
        <dbReference type="PIRSR" id="PIRSR039026-2"/>
    </source>
</evidence>
<dbReference type="InterPro" id="IPR018389">
    <property type="entry name" value="DctP_fam"/>
</dbReference>
<dbReference type="Proteomes" id="UP000241736">
    <property type="component" value="Unassembled WGS sequence"/>
</dbReference>
<dbReference type="PROSITE" id="PS51257">
    <property type="entry name" value="PROKAR_LIPOPROTEIN"/>
    <property type="match status" value="1"/>
</dbReference>
<dbReference type="AlphaFoldDB" id="A0A2P6M9A1"/>
<dbReference type="PROSITE" id="PS51318">
    <property type="entry name" value="TAT"/>
    <property type="match status" value="1"/>
</dbReference>
<dbReference type="RefSeq" id="WP_106990348.1">
    <property type="nucleotide sequence ID" value="NZ_JAVEVW010000121.1"/>
</dbReference>
<proteinExistence type="predicted"/>
<evidence type="ECO:0000256" key="1">
    <source>
        <dbReference type="ARBA" id="ARBA00022729"/>
    </source>
</evidence>
<dbReference type="Gene3D" id="3.40.190.170">
    <property type="entry name" value="Bacterial extracellular solute-binding protein, family 7"/>
    <property type="match status" value="1"/>
</dbReference>
<dbReference type="Gene3D" id="3.40.190.10">
    <property type="entry name" value="Periplasmic binding protein-like II"/>
    <property type="match status" value="1"/>
</dbReference>
<feature type="binding site" evidence="2">
    <location>
        <position position="163"/>
    </location>
    <ligand>
        <name>substrate</name>
    </ligand>
</feature>
<reference evidence="5 6" key="1">
    <citation type="submission" date="2018-03" db="EMBL/GenBank/DDBJ databases">
        <title>Arenimonas caeni sp. nov., isolated from activated sludge.</title>
        <authorList>
            <person name="Liu H."/>
        </authorList>
    </citation>
    <scope>NUCLEOTIDE SEQUENCE [LARGE SCALE GENOMIC DNA]</scope>
    <source>
        <strain evidence="6">z29</strain>
    </source>
</reference>
<name>A0A2P6M9A1_9GAMM</name>
<keyword evidence="1 4" id="KW-0732">Signal</keyword>
<keyword evidence="6" id="KW-1185">Reference proteome</keyword>
<dbReference type="PANTHER" id="PTHR33376">
    <property type="match status" value="1"/>
</dbReference>
<dbReference type="Pfam" id="PF03480">
    <property type="entry name" value="DctP"/>
    <property type="match status" value="1"/>
</dbReference>
<sequence length="365" mass="39125">MKRRELLRGAGLAAVATGLAACGAQPGATPAATASDQRFEWKMVTSWPTNFPGLGTGAAKLAAMITAASGGRLTVKVYGAGELVPAFEVFDAVGRGTAEMGHSAAYYWKGKTAAAPFFCAVPFGLNAQEMNGWLYEGGGLALWRELYARFGLVPFPAGNTGVQLAGWFRKPVASLADIKGLKMRIPGLGGEVMSRVGATPVNLPGAEIFSSLQTGAIDAAEWVGPYNDLAFGLHRAAKYCYYPGWQEPGPTLECMVNQAAWESLPQDLKDIVDACCRAINDAMLAEFTARNQQALDVLVREHGVELRQLPDDLMLALRRASDKVLEEIAAGDPFARKVLESMRAFQAQARSWHAVSEEAYYASRG</sequence>
<gene>
    <name evidence="5" type="ORF">C6N40_07245</name>
</gene>